<evidence type="ECO:0000256" key="5">
    <source>
        <dbReference type="ARBA" id="ARBA00008391"/>
    </source>
</evidence>
<evidence type="ECO:0000313" key="15">
    <source>
        <dbReference type="Proteomes" id="UP001458880"/>
    </source>
</evidence>
<dbReference type="EC" id="2.4.2.7" evidence="7"/>
<comment type="subunit">
    <text evidence="6">Homodimer.</text>
</comment>
<dbReference type="Gene3D" id="3.40.50.2020">
    <property type="match status" value="1"/>
</dbReference>
<evidence type="ECO:0000259" key="13">
    <source>
        <dbReference type="Pfam" id="PF00156"/>
    </source>
</evidence>
<keyword evidence="11 14" id="KW-0808">Transferase</keyword>
<name>A0AAW1L4X2_POPJA</name>
<dbReference type="Proteomes" id="UP001458880">
    <property type="component" value="Unassembled WGS sequence"/>
</dbReference>
<evidence type="ECO:0000256" key="1">
    <source>
        <dbReference type="ARBA" id="ARBA00000868"/>
    </source>
</evidence>
<sequence>MSKGSQLTDEQKDITKKIELIKKNIGLYPDFPVPGVSFRDTFSILRQPNLFNTLKSILIDAVQTHFMEAECIAGLDARGFLIGPLIALELRLPFIPIRKQGKLPGKVTSEGYTKEYGKDTVEVQTDSVTPGMKILVVDDLLATGGSLEASCHLIEKCQGDVIGCLVIIEIESLHGRSRLHVPIHSIVKY</sequence>
<comment type="pathway">
    <text evidence="4">Purine metabolism; AMP biosynthesis via salvage pathway; AMP from adenine: step 1/1.</text>
</comment>
<dbReference type="GO" id="GO:0006166">
    <property type="term" value="P:purine ribonucleoside salvage"/>
    <property type="evidence" value="ECO:0007669"/>
    <property type="project" value="UniProtKB-KW"/>
</dbReference>
<evidence type="ECO:0000256" key="11">
    <source>
        <dbReference type="ARBA" id="ARBA00022679"/>
    </source>
</evidence>
<dbReference type="Pfam" id="PF00156">
    <property type="entry name" value="Pribosyltran"/>
    <property type="match status" value="1"/>
</dbReference>
<dbReference type="EMBL" id="JASPKY010000171">
    <property type="protein sequence ID" value="KAK9728350.1"/>
    <property type="molecule type" value="Genomic_DNA"/>
</dbReference>
<evidence type="ECO:0000256" key="6">
    <source>
        <dbReference type="ARBA" id="ARBA00011738"/>
    </source>
</evidence>
<evidence type="ECO:0000256" key="3">
    <source>
        <dbReference type="ARBA" id="ARBA00004496"/>
    </source>
</evidence>
<evidence type="ECO:0000313" key="14">
    <source>
        <dbReference type="EMBL" id="KAK9728350.1"/>
    </source>
</evidence>
<keyword evidence="15" id="KW-1185">Reference proteome</keyword>
<comment type="subcellular location">
    <subcellularLocation>
        <location evidence="3">Cytoplasm</location>
    </subcellularLocation>
</comment>
<comment type="function">
    <text evidence="2">Catalyzes a salvage reaction resulting in the formation of AMP, that is energically less costly than de novo synthesis.</text>
</comment>
<dbReference type="PANTHER" id="PTHR32315:SF3">
    <property type="entry name" value="ADENINE PHOSPHORIBOSYLTRANSFERASE"/>
    <property type="match status" value="1"/>
</dbReference>
<protein>
    <recommendedName>
        <fullName evidence="8">Adenine phosphoribosyltransferase</fullName>
        <ecNumber evidence="7">2.4.2.7</ecNumber>
    </recommendedName>
</protein>
<dbReference type="InterPro" id="IPR000836">
    <property type="entry name" value="PRTase_dom"/>
</dbReference>
<dbReference type="NCBIfam" id="NF002636">
    <property type="entry name" value="PRK02304.1-5"/>
    <property type="match status" value="1"/>
</dbReference>
<dbReference type="InterPro" id="IPR029057">
    <property type="entry name" value="PRTase-like"/>
</dbReference>
<gene>
    <name evidence="14" type="ORF">QE152_g18015</name>
</gene>
<evidence type="ECO:0000256" key="4">
    <source>
        <dbReference type="ARBA" id="ARBA00004659"/>
    </source>
</evidence>
<keyword evidence="10" id="KW-0328">Glycosyltransferase</keyword>
<comment type="similarity">
    <text evidence="5">Belongs to the purine/pyrimidine phosphoribosyltransferase family.</text>
</comment>
<evidence type="ECO:0000256" key="12">
    <source>
        <dbReference type="ARBA" id="ARBA00022726"/>
    </source>
</evidence>
<feature type="domain" description="Phosphoribosyltransferase" evidence="13">
    <location>
        <begin position="43"/>
        <end position="169"/>
    </location>
</feature>
<dbReference type="HAMAP" id="MF_00004">
    <property type="entry name" value="Aden_phosphoribosyltr"/>
    <property type="match status" value="1"/>
</dbReference>
<evidence type="ECO:0000256" key="7">
    <source>
        <dbReference type="ARBA" id="ARBA00011893"/>
    </source>
</evidence>
<dbReference type="FunFam" id="3.40.50.2020:FF:000021">
    <property type="entry name" value="Adenine phosphoribosyltransferase"/>
    <property type="match status" value="1"/>
</dbReference>
<dbReference type="GO" id="GO:0044209">
    <property type="term" value="P:AMP salvage"/>
    <property type="evidence" value="ECO:0007669"/>
    <property type="project" value="TreeGrafter"/>
</dbReference>
<comment type="catalytic activity">
    <reaction evidence="1">
        <text>AMP + diphosphate = 5-phospho-alpha-D-ribose 1-diphosphate + adenine</text>
        <dbReference type="Rhea" id="RHEA:16609"/>
        <dbReference type="ChEBI" id="CHEBI:16708"/>
        <dbReference type="ChEBI" id="CHEBI:33019"/>
        <dbReference type="ChEBI" id="CHEBI:58017"/>
        <dbReference type="ChEBI" id="CHEBI:456215"/>
        <dbReference type="EC" id="2.4.2.7"/>
    </reaction>
</comment>
<accession>A0AAW1L4X2</accession>
<keyword evidence="12" id="KW-0660">Purine salvage</keyword>
<dbReference type="CDD" id="cd06223">
    <property type="entry name" value="PRTases_typeI"/>
    <property type="match status" value="1"/>
</dbReference>
<dbReference type="GO" id="GO:0006168">
    <property type="term" value="P:adenine salvage"/>
    <property type="evidence" value="ECO:0007669"/>
    <property type="project" value="InterPro"/>
</dbReference>
<dbReference type="PANTHER" id="PTHR32315">
    <property type="entry name" value="ADENINE PHOSPHORIBOSYLTRANSFERASE"/>
    <property type="match status" value="1"/>
</dbReference>
<proteinExistence type="inferred from homology"/>
<dbReference type="GO" id="GO:0016208">
    <property type="term" value="F:AMP binding"/>
    <property type="evidence" value="ECO:0007669"/>
    <property type="project" value="TreeGrafter"/>
</dbReference>
<comment type="caution">
    <text evidence="14">The sequence shown here is derived from an EMBL/GenBank/DDBJ whole genome shotgun (WGS) entry which is preliminary data.</text>
</comment>
<dbReference type="GO" id="GO:0003999">
    <property type="term" value="F:adenine phosphoribosyltransferase activity"/>
    <property type="evidence" value="ECO:0007669"/>
    <property type="project" value="UniProtKB-EC"/>
</dbReference>
<evidence type="ECO:0000256" key="10">
    <source>
        <dbReference type="ARBA" id="ARBA00022676"/>
    </source>
</evidence>
<dbReference type="GO" id="GO:0002055">
    <property type="term" value="F:adenine binding"/>
    <property type="evidence" value="ECO:0007669"/>
    <property type="project" value="TreeGrafter"/>
</dbReference>
<dbReference type="InterPro" id="IPR050054">
    <property type="entry name" value="UPRTase/APRTase"/>
</dbReference>
<keyword evidence="9" id="KW-0963">Cytoplasm</keyword>
<dbReference type="AlphaFoldDB" id="A0AAW1L4X2"/>
<dbReference type="GO" id="GO:0005737">
    <property type="term" value="C:cytoplasm"/>
    <property type="evidence" value="ECO:0007669"/>
    <property type="project" value="UniProtKB-SubCell"/>
</dbReference>
<dbReference type="InterPro" id="IPR005764">
    <property type="entry name" value="Ade_phspho_trans"/>
</dbReference>
<organism evidence="14 15">
    <name type="scientific">Popillia japonica</name>
    <name type="common">Japanese beetle</name>
    <dbReference type="NCBI Taxonomy" id="7064"/>
    <lineage>
        <taxon>Eukaryota</taxon>
        <taxon>Metazoa</taxon>
        <taxon>Ecdysozoa</taxon>
        <taxon>Arthropoda</taxon>
        <taxon>Hexapoda</taxon>
        <taxon>Insecta</taxon>
        <taxon>Pterygota</taxon>
        <taxon>Neoptera</taxon>
        <taxon>Endopterygota</taxon>
        <taxon>Coleoptera</taxon>
        <taxon>Polyphaga</taxon>
        <taxon>Scarabaeiformia</taxon>
        <taxon>Scarabaeidae</taxon>
        <taxon>Rutelinae</taxon>
        <taxon>Popillia</taxon>
    </lineage>
</organism>
<evidence type="ECO:0000256" key="9">
    <source>
        <dbReference type="ARBA" id="ARBA00022490"/>
    </source>
</evidence>
<evidence type="ECO:0000256" key="2">
    <source>
        <dbReference type="ARBA" id="ARBA00003968"/>
    </source>
</evidence>
<evidence type="ECO:0000256" key="8">
    <source>
        <dbReference type="ARBA" id="ARBA00017366"/>
    </source>
</evidence>
<dbReference type="SUPFAM" id="SSF53271">
    <property type="entry name" value="PRTase-like"/>
    <property type="match status" value="1"/>
</dbReference>
<reference evidence="14 15" key="1">
    <citation type="journal article" date="2024" name="BMC Genomics">
        <title>De novo assembly and annotation of Popillia japonica's genome with initial clues to its potential as an invasive pest.</title>
        <authorList>
            <person name="Cucini C."/>
            <person name="Boschi S."/>
            <person name="Funari R."/>
            <person name="Cardaioli E."/>
            <person name="Iannotti N."/>
            <person name="Marturano G."/>
            <person name="Paoli F."/>
            <person name="Bruttini M."/>
            <person name="Carapelli A."/>
            <person name="Frati F."/>
            <person name="Nardi F."/>
        </authorList>
    </citation>
    <scope>NUCLEOTIDE SEQUENCE [LARGE SCALE GENOMIC DNA]</scope>
    <source>
        <strain evidence="14">DMR45628</strain>
    </source>
</reference>